<dbReference type="AlphaFoldDB" id="A0A2S9YX78"/>
<comment type="caution">
    <text evidence="2">The sequence shown here is derived from an EMBL/GenBank/DDBJ whole genome shotgun (WGS) entry which is preliminary data.</text>
</comment>
<sequence>MIGTRRAIALLILSFFVIQFGMTAWLGPDELYPLYLGLALCYGLAFFGVAAEWFWARWFAMGVGNFGCLFLLLLLKIGPEPIFVFFGVTHLLVVLCLMGEGMAAKYEYSERASERWNLQEDSMALMRRAVKSAGSTLPLLIIYGLAPRGEWLQLSLLAAGLVGFVALIRGKTWGPMLLGATGAACLLDGLGVFGPPTIGFFVLGPDTLPALYGKAGVFAGATMLVMLPFVAPMVRYLRAPQLPMRNS</sequence>
<accession>A0A2S9YX78</accession>
<feature type="transmembrane region" description="Helical" evidence="1">
    <location>
        <begin position="83"/>
        <end position="104"/>
    </location>
</feature>
<keyword evidence="1" id="KW-0812">Transmembrane</keyword>
<keyword evidence="1" id="KW-1133">Transmembrane helix</keyword>
<dbReference type="RefSeq" id="WP_106087536.1">
    <property type="nucleotide sequence ID" value="NZ_PVNL01000013.1"/>
</dbReference>
<gene>
    <name evidence="2" type="ORF">ENSA7_04450</name>
</gene>
<feature type="transmembrane region" description="Helical" evidence="1">
    <location>
        <begin position="180"/>
        <end position="203"/>
    </location>
</feature>
<organism evidence="2 3">
    <name type="scientific">Enhygromyxa salina</name>
    <dbReference type="NCBI Taxonomy" id="215803"/>
    <lineage>
        <taxon>Bacteria</taxon>
        <taxon>Pseudomonadati</taxon>
        <taxon>Myxococcota</taxon>
        <taxon>Polyangia</taxon>
        <taxon>Nannocystales</taxon>
        <taxon>Nannocystaceae</taxon>
        <taxon>Enhygromyxa</taxon>
    </lineage>
</organism>
<evidence type="ECO:0000313" key="2">
    <source>
        <dbReference type="EMBL" id="PRQ09691.1"/>
    </source>
</evidence>
<evidence type="ECO:0000256" key="1">
    <source>
        <dbReference type="SAM" id="Phobius"/>
    </source>
</evidence>
<feature type="transmembrane region" description="Helical" evidence="1">
    <location>
        <begin position="32"/>
        <end position="51"/>
    </location>
</feature>
<reference evidence="2 3" key="1">
    <citation type="submission" date="2018-03" db="EMBL/GenBank/DDBJ databases">
        <title>Draft Genome Sequences of the Obligatory Marine Myxobacteria Enhygromyxa salina SWB007.</title>
        <authorList>
            <person name="Poehlein A."/>
            <person name="Moghaddam J.A."/>
            <person name="Harms H."/>
            <person name="Alanjari M."/>
            <person name="Koenig G.M."/>
            <person name="Daniel R."/>
            <person name="Schaeberle T.F."/>
        </authorList>
    </citation>
    <scope>NUCLEOTIDE SEQUENCE [LARGE SCALE GENOMIC DNA]</scope>
    <source>
        <strain evidence="2 3">SWB007</strain>
    </source>
</reference>
<keyword evidence="1" id="KW-0472">Membrane</keyword>
<proteinExistence type="predicted"/>
<dbReference type="EMBL" id="PVNL01000013">
    <property type="protein sequence ID" value="PRQ09691.1"/>
    <property type="molecule type" value="Genomic_DNA"/>
</dbReference>
<feature type="transmembrane region" description="Helical" evidence="1">
    <location>
        <begin position="7"/>
        <end position="26"/>
    </location>
</feature>
<feature type="transmembrane region" description="Helical" evidence="1">
    <location>
        <begin position="215"/>
        <end position="237"/>
    </location>
</feature>
<feature type="transmembrane region" description="Helical" evidence="1">
    <location>
        <begin position="125"/>
        <end position="145"/>
    </location>
</feature>
<protein>
    <submittedName>
        <fullName evidence="2">Uncharacterized protein</fullName>
    </submittedName>
</protein>
<feature type="transmembrane region" description="Helical" evidence="1">
    <location>
        <begin position="151"/>
        <end position="168"/>
    </location>
</feature>
<evidence type="ECO:0000313" key="3">
    <source>
        <dbReference type="Proteomes" id="UP000238823"/>
    </source>
</evidence>
<name>A0A2S9YX78_9BACT</name>
<feature type="transmembrane region" description="Helical" evidence="1">
    <location>
        <begin position="58"/>
        <end position="77"/>
    </location>
</feature>
<dbReference type="OrthoDB" id="5503865at2"/>
<dbReference type="Proteomes" id="UP000238823">
    <property type="component" value="Unassembled WGS sequence"/>
</dbReference>